<dbReference type="GO" id="GO:0032259">
    <property type="term" value="P:methylation"/>
    <property type="evidence" value="ECO:0007669"/>
    <property type="project" value="UniProtKB-KW"/>
</dbReference>
<dbReference type="AlphaFoldDB" id="A0A2D3V4Z1"/>
<dbReference type="InterPro" id="IPR029063">
    <property type="entry name" value="SAM-dependent_MTases_sf"/>
</dbReference>
<dbReference type="Pfam" id="PF10294">
    <property type="entry name" value="Methyltransf_16"/>
    <property type="match status" value="1"/>
</dbReference>
<keyword evidence="3" id="KW-1185">Reference proteome</keyword>
<proteinExistence type="predicted"/>
<keyword evidence="2" id="KW-0808">Transferase</keyword>
<dbReference type="GeneID" id="35598613"/>
<dbReference type="GO" id="GO:0005829">
    <property type="term" value="C:cytosol"/>
    <property type="evidence" value="ECO:0007669"/>
    <property type="project" value="TreeGrafter"/>
</dbReference>
<dbReference type="PANTHER" id="PTHR14614:SF156">
    <property type="entry name" value="PROTEIN-LYSINE N-METHYLTRANSFERASE EFM2"/>
    <property type="match status" value="1"/>
</dbReference>
<feature type="compositionally biased region" description="Polar residues" evidence="1">
    <location>
        <begin position="65"/>
        <end position="77"/>
    </location>
</feature>
<dbReference type="EMBL" id="FJUY01000004">
    <property type="protein sequence ID" value="CZT17574.1"/>
    <property type="molecule type" value="Genomic_DNA"/>
</dbReference>
<dbReference type="RefSeq" id="XP_023624466.1">
    <property type="nucleotide sequence ID" value="XM_023768698.1"/>
</dbReference>
<protein>
    <submittedName>
        <fullName evidence="2">Related to glucose-inducible SAM-dependent methyltransferase Rrg1, putative</fullName>
    </submittedName>
</protein>
<dbReference type="Proteomes" id="UP000225277">
    <property type="component" value="Unassembled WGS sequence"/>
</dbReference>
<keyword evidence="2" id="KW-0489">Methyltransferase</keyword>
<dbReference type="Gene3D" id="3.40.50.150">
    <property type="entry name" value="Vaccinia Virus protein VP39"/>
    <property type="match status" value="1"/>
</dbReference>
<sequence>MHVSEMQRPAAGLTAQDLGLEAEIEEAVVDVIDLPQLHTKPNARTLLSTLADFSSEPPSWEATPRTGTPRTPLSGVSTPLRKSRKIKHEGSARYLTNIVGSDLAWIEDEDVKENIWEAASKRLSERSGRSAMGDIRRSFYIPLSQDDVDEGIEIVLHEPALTGDSLGLKTWASSNLLARRLLTLRPTLPPFTDNSAILELGSGTGLVGLAAAAAFQAHVVLTDLPDIVPNLRRNALENEASLKSYGAKADAAVLDWTEPASFPVEAHTFALILAADPIYSELHPRLLAQTIGHHLSLGDRSRVIVEMPLRDAYAPERQDFRERMLALGLGIAEEGEEVGFDDWLSGNDDELLEVRCWWSVWKRQ</sequence>
<organism evidence="2 3">
    <name type="scientific">Ramularia collo-cygni</name>
    <dbReference type="NCBI Taxonomy" id="112498"/>
    <lineage>
        <taxon>Eukaryota</taxon>
        <taxon>Fungi</taxon>
        <taxon>Dikarya</taxon>
        <taxon>Ascomycota</taxon>
        <taxon>Pezizomycotina</taxon>
        <taxon>Dothideomycetes</taxon>
        <taxon>Dothideomycetidae</taxon>
        <taxon>Mycosphaerellales</taxon>
        <taxon>Mycosphaerellaceae</taxon>
        <taxon>Ramularia</taxon>
    </lineage>
</organism>
<gene>
    <name evidence="2" type="ORF">RCC_03408</name>
</gene>
<dbReference type="OrthoDB" id="2671at2759"/>
<evidence type="ECO:0000313" key="2">
    <source>
        <dbReference type="EMBL" id="CZT17574.1"/>
    </source>
</evidence>
<feature type="region of interest" description="Disordered" evidence="1">
    <location>
        <begin position="54"/>
        <end position="82"/>
    </location>
</feature>
<name>A0A2D3V4Z1_9PEZI</name>
<accession>A0A2D3V4Z1</accession>
<evidence type="ECO:0000313" key="3">
    <source>
        <dbReference type="Proteomes" id="UP000225277"/>
    </source>
</evidence>
<dbReference type="STRING" id="112498.A0A2D3V4Z1"/>
<evidence type="ECO:0000256" key="1">
    <source>
        <dbReference type="SAM" id="MobiDB-lite"/>
    </source>
</evidence>
<reference evidence="2 3" key="1">
    <citation type="submission" date="2016-03" db="EMBL/GenBank/DDBJ databases">
        <authorList>
            <person name="Ploux O."/>
        </authorList>
    </citation>
    <scope>NUCLEOTIDE SEQUENCE [LARGE SCALE GENOMIC DNA]</scope>
    <source>
        <strain evidence="2 3">URUG2</strain>
    </source>
</reference>
<dbReference type="GO" id="GO:0008757">
    <property type="term" value="F:S-adenosylmethionine-dependent methyltransferase activity"/>
    <property type="evidence" value="ECO:0007669"/>
    <property type="project" value="UniProtKB-ARBA"/>
</dbReference>
<dbReference type="SUPFAM" id="SSF53335">
    <property type="entry name" value="S-adenosyl-L-methionine-dependent methyltransferases"/>
    <property type="match status" value="1"/>
</dbReference>
<dbReference type="CDD" id="cd02440">
    <property type="entry name" value="AdoMet_MTases"/>
    <property type="match status" value="1"/>
</dbReference>
<dbReference type="PANTHER" id="PTHR14614">
    <property type="entry name" value="HEPATOCELLULAR CARCINOMA-ASSOCIATED ANTIGEN"/>
    <property type="match status" value="1"/>
</dbReference>
<dbReference type="InterPro" id="IPR019410">
    <property type="entry name" value="Methyltransf_16"/>
</dbReference>